<keyword evidence="4" id="KW-1185">Reference proteome</keyword>
<dbReference type="Gene3D" id="3.40.190.150">
    <property type="entry name" value="Bordetella uptake gene, domain 1"/>
    <property type="match status" value="1"/>
</dbReference>
<dbReference type="PIRSF" id="PIRSF017082">
    <property type="entry name" value="YflP"/>
    <property type="match status" value="1"/>
</dbReference>
<evidence type="ECO:0000256" key="2">
    <source>
        <dbReference type="SAM" id="SignalP"/>
    </source>
</evidence>
<dbReference type="PANTHER" id="PTHR42928:SF5">
    <property type="entry name" value="BLR1237 PROTEIN"/>
    <property type="match status" value="1"/>
</dbReference>
<dbReference type="Pfam" id="PF03401">
    <property type="entry name" value="TctC"/>
    <property type="match status" value="1"/>
</dbReference>
<feature type="signal peptide" evidence="2">
    <location>
        <begin position="1"/>
        <end position="23"/>
    </location>
</feature>
<dbReference type="InterPro" id="IPR005064">
    <property type="entry name" value="BUG"/>
</dbReference>
<dbReference type="SUPFAM" id="SSF53850">
    <property type="entry name" value="Periplasmic binding protein-like II"/>
    <property type="match status" value="1"/>
</dbReference>
<proteinExistence type="inferred from homology"/>
<dbReference type="PANTHER" id="PTHR42928">
    <property type="entry name" value="TRICARBOXYLATE-BINDING PROTEIN"/>
    <property type="match status" value="1"/>
</dbReference>
<dbReference type="Proteomes" id="UP000613011">
    <property type="component" value="Unassembled WGS sequence"/>
</dbReference>
<dbReference type="AlphaFoldDB" id="A0A936ZTH6"/>
<name>A0A936ZTH6_9BURK</name>
<accession>A0A936ZTH6</accession>
<dbReference type="RefSeq" id="WP_201683939.1">
    <property type="nucleotide sequence ID" value="NZ_JAEQNA010000003.1"/>
</dbReference>
<sequence>MKRRTLAALGLALVVAAPHALLAQEAFPSKPIKFIVPYAPGGLPDTVARIVAQKLTERMGQSVVVDNKPGGNGIVSYQALMNGPNDSHQFIVSDGSMLSITPQINKAATYSVGKELVPVSLVARSPLFLVAHPKTGVKNLNEFLAKVRANPGTYTYGSSGIGSTHHLTMEAMKHELKLDVRHVPFRGSGQSVPALLGGQVDFLFAALPSMAGFVKNNQVTLIGTNAPKRSPQAPDVAAIAEVIPGFDFSVTVGVLGRAGTSPEAIKRLSEEIAQAVKAPEVVEKLQTAGIEPVGAGPDAYRREIERENKAMATAGKAAELKAE</sequence>
<comment type="similarity">
    <text evidence="1">Belongs to the UPF0065 (bug) family.</text>
</comment>
<keyword evidence="2" id="KW-0732">Signal</keyword>
<reference evidence="3" key="1">
    <citation type="submission" date="2021-01" db="EMBL/GenBank/DDBJ databases">
        <title>Ramlibacter sp. strain AW1 16S ribosomal RNA gene Genome sequencing and assembly.</title>
        <authorList>
            <person name="Kang M."/>
        </authorList>
    </citation>
    <scope>NUCLEOTIDE SEQUENCE</scope>
    <source>
        <strain evidence="3">AW1</strain>
    </source>
</reference>
<dbReference type="CDD" id="cd07012">
    <property type="entry name" value="PBP2_Bug_TTT"/>
    <property type="match status" value="1"/>
</dbReference>
<comment type="caution">
    <text evidence="3">The sequence shown here is derived from an EMBL/GenBank/DDBJ whole genome shotgun (WGS) entry which is preliminary data.</text>
</comment>
<dbReference type="Gene3D" id="3.40.190.10">
    <property type="entry name" value="Periplasmic binding protein-like II"/>
    <property type="match status" value="1"/>
</dbReference>
<dbReference type="EMBL" id="JAEQNA010000003">
    <property type="protein sequence ID" value="MBL0420870.1"/>
    <property type="molecule type" value="Genomic_DNA"/>
</dbReference>
<protein>
    <submittedName>
        <fullName evidence="3">Tripartite tricarboxylate transporter substrate binding protein</fullName>
    </submittedName>
</protein>
<evidence type="ECO:0000256" key="1">
    <source>
        <dbReference type="ARBA" id="ARBA00006987"/>
    </source>
</evidence>
<organism evidence="3 4">
    <name type="scientific">Ramlibacter aurantiacus</name>
    <dbReference type="NCBI Taxonomy" id="2801330"/>
    <lineage>
        <taxon>Bacteria</taxon>
        <taxon>Pseudomonadati</taxon>
        <taxon>Pseudomonadota</taxon>
        <taxon>Betaproteobacteria</taxon>
        <taxon>Burkholderiales</taxon>
        <taxon>Comamonadaceae</taxon>
        <taxon>Ramlibacter</taxon>
    </lineage>
</organism>
<gene>
    <name evidence="3" type="ORF">JI739_10985</name>
</gene>
<feature type="chain" id="PRO_5037458715" evidence="2">
    <location>
        <begin position="24"/>
        <end position="323"/>
    </location>
</feature>
<evidence type="ECO:0000313" key="4">
    <source>
        <dbReference type="Proteomes" id="UP000613011"/>
    </source>
</evidence>
<evidence type="ECO:0000313" key="3">
    <source>
        <dbReference type="EMBL" id="MBL0420870.1"/>
    </source>
</evidence>
<dbReference type="InterPro" id="IPR042100">
    <property type="entry name" value="Bug_dom1"/>
</dbReference>